<dbReference type="GO" id="GO:0080120">
    <property type="term" value="P:CAAX-box protein maturation"/>
    <property type="evidence" value="ECO:0007669"/>
    <property type="project" value="UniProtKB-ARBA"/>
</dbReference>
<dbReference type="OrthoDB" id="27046at2157"/>
<dbReference type="InterPro" id="IPR003675">
    <property type="entry name" value="Rce1/LyrA-like_dom"/>
</dbReference>
<dbReference type="GeneID" id="4781735"/>
<keyword evidence="4" id="KW-1185">Reference proteome</keyword>
<feature type="transmembrane region" description="Helical" evidence="1">
    <location>
        <begin position="108"/>
        <end position="126"/>
    </location>
</feature>
<protein>
    <recommendedName>
        <fullName evidence="2">CAAX prenyl protease 2/Lysostaphin resistance protein A-like domain-containing protein</fullName>
    </recommendedName>
</protein>
<feature type="transmembrane region" description="Helical" evidence="1">
    <location>
        <begin position="36"/>
        <end position="56"/>
    </location>
</feature>
<organism evidence="3 4">
    <name type="scientific">Hyperthermus butylicus (strain DSM 5456 / JCM 9403 / PLM1-5)</name>
    <dbReference type="NCBI Taxonomy" id="415426"/>
    <lineage>
        <taxon>Archaea</taxon>
        <taxon>Thermoproteota</taxon>
        <taxon>Thermoprotei</taxon>
        <taxon>Desulfurococcales</taxon>
        <taxon>Pyrodictiaceae</taxon>
        <taxon>Hyperthermus</taxon>
    </lineage>
</organism>
<feature type="transmembrane region" description="Helical" evidence="1">
    <location>
        <begin position="68"/>
        <end position="88"/>
    </location>
</feature>
<dbReference type="GO" id="GO:0004175">
    <property type="term" value="F:endopeptidase activity"/>
    <property type="evidence" value="ECO:0007669"/>
    <property type="project" value="UniProtKB-ARBA"/>
</dbReference>
<dbReference type="eggNOG" id="arCOG07466">
    <property type="taxonomic scope" value="Archaea"/>
</dbReference>
<dbReference type="Pfam" id="PF02517">
    <property type="entry name" value="Rce1-like"/>
    <property type="match status" value="1"/>
</dbReference>
<evidence type="ECO:0000256" key="1">
    <source>
        <dbReference type="SAM" id="Phobius"/>
    </source>
</evidence>
<reference evidence="3 4" key="1">
    <citation type="journal article" date="2007" name="Archaea">
        <title>The genome of Hyperthermus butylicus: a sulfur-reducing, peptide fermenting, neutrophilic Crenarchaeote growing up to 108 degrees C.</title>
        <authorList>
            <person name="Brugger K."/>
            <person name="Chen L."/>
            <person name="Stark M."/>
            <person name="Zibat A."/>
            <person name="Redder P."/>
            <person name="Ruepp A."/>
            <person name="Awayez M."/>
            <person name="She Q."/>
            <person name="Garrett R.A."/>
            <person name="Klenk H.P."/>
        </authorList>
    </citation>
    <scope>NUCLEOTIDE SEQUENCE [LARGE SCALE GENOMIC DNA]</scope>
    <source>
        <strain evidence="4">DSM 5456 / JCM 9403 / PLM1-5</strain>
    </source>
</reference>
<dbReference type="Proteomes" id="UP000002593">
    <property type="component" value="Chromosome"/>
</dbReference>
<dbReference type="HOGENOM" id="CLU_108881_1_0_2"/>
<evidence type="ECO:0000313" key="3">
    <source>
        <dbReference type="EMBL" id="ABM81163.1"/>
    </source>
</evidence>
<dbReference type="AlphaFoldDB" id="A2BMF2"/>
<evidence type="ECO:0000313" key="4">
    <source>
        <dbReference type="Proteomes" id="UP000002593"/>
    </source>
</evidence>
<dbReference type="EnsemblBacteria" id="ABM81163">
    <property type="protein sequence ID" value="ABM81163"/>
    <property type="gene ID" value="Hbut_1334"/>
</dbReference>
<dbReference type="RefSeq" id="WP_011822481.1">
    <property type="nucleotide sequence ID" value="NC_008818.1"/>
</dbReference>
<evidence type="ECO:0000259" key="2">
    <source>
        <dbReference type="Pfam" id="PF02517"/>
    </source>
</evidence>
<feature type="transmembrane region" description="Helical" evidence="1">
    <location>
        <begin position="147"/>
        <end position="175"/>
    </location>
</feature>
<keyword evidence="1" id="KW-0812">Transmembrane</keyword>
<sequence>MAGFELTTYRRVWMVVYVFLPWILWPLAFVVFREHFLIAMVAATGVLGLATATIGPGVRLGGIGVREAVCSVAYAVLLYALFVAGGVLSKLLGLWEGVAAVYGMVGRGLHLVPALAWIGFLEEVYWRGGFQEGLLSRATRRPWLASSLVYSAVHVFTGNLVLVAAALVVGLVLGFEAHRCGVAASSLTHVLWLYAVILVAPVNLLLG</sequence>
<name>A2BMF2_HYPBU</name>
<keyword evidence="1" id="KW-0472">Membrane</keyword>
<dbReference type="EMBL" id="CP000493">
    <property type="protein sequence ID" value="ABM81163.1"/>
    <property type="molecule type" value="Genomic_DNA"/>
</dbReference>
<keyword evidence="1" id="KW-1133">Transmembrane helix</keyword>
<feature type="transmembrane region" description="Helical" evidence="1">
    <location>
        <begin position="187"/>
        <end position="206"/>
    </location>
</feature>
<gene>
    <name evidence="3" type="ordered locus">Hbut_1334</name>
</gene>
<feature type="transmembrane region" description="Helical" evidence="1">
    <location>
        <begin position="12"/>
        <end position="30"/>
    </location>
</feature>
<dbReference type="KEGG" id="hbu:Hbut_1334"/>
<proteinExistence type="predicted"/>
<feature type="domain" description="CAAX prenyl protease 2/Lysostaphin resistance protein A-like" evidence="2">
    <location>
        <begin position="111"/>
        <end position="192"/>
    </location>
</feature>
<accession>A2BMF2</accession>